<sequence>MANILIVEDDKSINELIKRNLKLIGHTCTCVFDGGAALEAMKNSSFDLIILDVMLPVCSGFEVIKHKKEEPVIFLTAKDSLEDKLQGLTSGAEDYIVKPFEILELLARVNIILRRNEKNDEFKLGAVRVDFKCRKVFCDDKEIEMTPQEYALLEVLITNRNIAMSREKLLETAWGFDYEGDTRTVDVHIQKLRKKLKLENEIKTVYKLGYRLEG</sequence>
<evidence type="ECO:0000313" key="12">
    <source>
        <dbReference type="EMBL" id="OPJ61397.1"/>
    </source>
</evidence>
<dbReference type="CDD" id="cd00383">
    <property type="entry name" value="trans_reg_C"/>
    <property type="match status" value="1"/>
</dbReference>
<dbReference type="Gene3D" id="6.10.250.690">
    <property type="match status" value="1"/>
</dbReference>
<dbReference type="Proteomes" id="UP000190080">
    <property type="component" value="Unassembled WGS sequence"/>
</dbReference>
<dbReference type="GO" id="GO:0032993">
    <property type="term" value="C:protein-DNA complex"/>
    <property type="evidence" value="ECO:0007669"/>
    <property type="project" value="TreeGrafter"/>
</dbReference>
<dbReference type="InterPro" id="IPR039420">
    <property type="entry name" value="WalR-like"/>
</dbReference>
<dbReference type="GO" id="GO:0000156">
    <property type="term" value="F:phosphorelay response regulator activity"/>
    <property type="evidence" value="ECO:0007669"/>
    <property type="project" value="TreeGrafter"/>
</dbReference>
<feature type="domain" description="OmpR/PhoB-type" evidence="11">
    <location>
        <begin position="119"/>
        <end position="214"/>
    </location>
</feature>
<dbReference type="InterPro" id="IPR001789">
    <property type="entry name" value="Sig_transdc_resp-reg_receiver"/>
</dbReference>
<comment type="caution">
    <text evidence="12">The sequence shown here is derived from an EMBL/GenBank/DDBJ whole genome shotgun (WGS) entry which is preliminary data.</text>
</comment>
<evidence type="ECO:0000256" key="4">
    <source>
        <dbReference type="ARBA" id="ARBA00023015"/>
    </source>
</evidence>
<dbReference type="Gene3D" id="1.10.10.10">
    <property type="entry name" value="Winged helix-like DNA-binding domain superfamily/Winged helix DNA-binding domain"/>
    <property type="match status" value="1"/>
</dbReference>
<feature type="DNA-binding region" description="OmpR/PhoB-type" evidence="9">
    <location>
        <begin position="119"/>
        <end position="214"/>
    </location>
</feature>
<dbReference type="PROSITE" id="PS51755">
    <property type="entry name" value="OMPR_PHOB"/>
    <property type="match status" value="1"/>
</dbReference>
<accession>A0A1V4IPK6</accession>
<name>A0A1V4IPK6_9CLOT</name>
<keyword evidence="2 8" id="KW-0597">Phosphoprotein</keyword>
<protein>
    <recommendedName>
        <fullName evidence="1">Stage 0 sporulation protein A homolog</fullName>
    </recommendedName>
</protein>
<feature type="domain" description="Response regulatory" evidence="10">
    <location>
        <begin position="3"/>
        <end position="113"/>
    </location>
</feature>
<dbReference type="STRING" id="1450648.CLORY_22630"/>
<evidence type="ECO:0000256" key="8">
    <source>
        <dbReference type="PROSITE-ProRule" id="PRU00169"/>
    </source>
</evidence>
<evidence type="ECO:0000259" key="10">
    <source>
        <dbReference type="PROSITE" id="PS50110"/>
    </source>
</evidence>
<keyword evidence="3" id="KW-0902">Two-component regulatory system</keyword>
<dbReference type="Pfam" id="PF00072">
    <property type="entry name" value="Response_reg"/>
    <property type="match status" value="1"/>
</dbReference>
<evidence type="ECO:0000256" key="1">
    <source>
        <dbReference type="ARBA" id="ARBA00018672"/>
    </source>
</evidence>
<keyword evidence="13" id="KW-1185">Reference proteome</keyword>
<dbReference type="PANTHER" id="PTHR48111">
    <property type="entry name" value="REGULATOR OF RPOS"/>
    <property type="match status" value="1"/>
</dbReference>
<dbReference type="Pfam" id="PF00486">
    <property type="entry name" value="Trans_reg_C"/>
    <property type="match status" value="1"/>
</dbReference>
<evidence type="ECO:0000256" key="6">
    <source>
        <dbReference type="ARBA" id="ARBA00023163"/>
    </source>
</evidence>
<dbReference type="InterPro" id="IPR036388">
    <property type="entry name" value="WH-like_DNA-bd_sf"/>
</dbReference>
<dbReference type="SMART" id="SM00862">
    <property type="entry name" value="Trans_reg_C"/>
    <property type="match status" value="1"/>
</dbReference>
<evidence type="ECO:0000256" key="7">
    <source>
        <dbReference type="ARBA" id="ARBA00024867"/>
    </source>
</evidence>
<feature type="modified residue" description="4-aspartylphosphate" evidence="8">
    <location>
        <position position="52"/>
    </location>
</feature>
<dbReference type="RefSeq" id="WP_079424404.1">
    <property type="nucleotide sequence ID" value="NZ_MZGV01000022.1"/>
</dbReference>
<comment type="function">
    <text evidence="7">May play the central regulatory role in sporulation. It may be an element of the effector pathway responsible for the activation of sporulation genes in response to nutritional stress. Spo0A may act in concert with spo0H (a sigma factor) to control the expression of some genes that are critical to the sporulation process.</text>
</comment>
<dbReference type="SUPFAM" id="SSF52172">
    <property type="entry name" value="CheY-like"/>
    <property type="match status" value="1"/>
</dbReference>
<dbReference type="GO" id="GO:0005829">
    <property type="term" value="C:cytosol"/>
    <property type="evidence" value="ECO:0007669"/>
    <property type="project" value="TreeGrafter"/>
</dbReference>
<keyword evidence="5 9" id="KW-0238">DNA-binding</keyword>
<dbReference type="AlphaFoldDB" id="A0A1V4IPK6"/>
<evidence type="ECO:0000256" key="2">
    <source>
        <dbReference type="ARBA" id="ARBA00022553"/>
    </source>
</evidence>
<evidence type="ECO:0000259" key="11">
    <source>
        <dbReference type="PROSITE" id="PS51755"/>
    </source>
</evidence>
<dbReference type="GO" id="GO:0006355">
    <property type="term" value="P:regulation of DNA-templated transcription"/>
    <property type="evidence" value="ECO:0007669"/>
    <property type="project" value="InterPro"/>
</dbReference>
<gene>
    <name evidence="12" type="primary">arlR_3</name>
    <name evidence="12" type="ORF">CLORY_22630</name>
</gene>
<dbReference type="EMBL" id="MZGV01000022">
    <property type="protein sequence ID" value="OPJ61397.1"/>
    <property type="molecule type" value="Genomic_DNA"/>
</dbReference>
<dbReference type="SMART" id="SM00448">
    <property type="entry name" value="REC"/>
    <property type="match status" value="1"/>
</dbReference>
<evidence type="ECO:0000256" key="3">
    <source>
        <dbReference type="ARBA" id="ARBA00023012"/>
    </source>
</evidence>
<dbReference type="InterPro" id="IPR011006">
    <property type="entry name" value="CheY-like_superfamily"/>
</dbReference>
<dbReference type="Gene3D" id="3.40.50.2300">
    <property type="match status" value="1"/>
</dbReference>
<evidence type="ECO:0000313" key="13">
    <source>
        <dbReference type="Proteomes" id="UP000190080"/>
    </source>
</evidence>
<keyword evidence="6" id="KW-0804">Transcription</keyword>
<dbReference type="PANTHER" id="PTHR48111:SF40">
    <property type="entry name" value="PHOSPHATE REGULON TRANSCRIPTIONAL REGULATORY PROTEIN PHOB"/>
    <property type="match status" value="1"/>
</dbReference>
<dbReference type="InterPro" id="IPR001867">
    <property type="entry name" value="OmpR/PhoB-type_DNA-bd"/>
</dbReference>
<evidence type="ECO:0000256" key="9">
    <source>
        <dbReference type="PROSITE-ProRule" id="PRU01091"/>
    </source>
</evidence>
<keyword evidence="4" id="KW-0805">Transcription regulation</keyword>
<evidence type="ECO:0000256" key="5">
    <source>
        <dbReference type="ARBA" id="ARBA00023125"/>
    </source>
</evidence>
<dbReference type="OrthoDB" id="9778712at2"/>
<proteinExistence type="predicted"/>
<dbReference type="GO" id="GO:0000976">
    <property type="term" value="F:transcription cis-regulatory region binding"/>
    <property type="evidence" value="ECO:0007669"/>
    <property type="project" value="TreeGrafter"/>
</dbReference>
<reference evidence="12 13" key="1">
    <citation type="submission" date="2017-03" db="EMBL/GenBank/DDBJ databases">
        <title>Genome sequence of Clostridium oryzae DSM 28571.</title>
        <authorList>
            <person name="Poehlein A."/>
            <person name="Daniel R."/>
        </authorList>
    </citation>
    <scope>NUCLEOTIDE SEQUENCE [LARGE SCALE GENOMIC DNA]</scope>
    <source>
        <strain evidence="12 13">DSM 28571</strain>
    </source>
</reference>
<organism evidence="12 13">
    <name type="scientific">Clostridium oryzae</name>
    <dbReference type="NCBI Taxonomy" id="1450648"/>
    <lineage>
        <taxon>Bacteria</taxon>
        <taxon>Bacillati</taxon>
        <taxon>Bacillota</taxon>
        <taxon>Clostridia</taxon>
        <taxon>Eubacteriales</taxon>
        <taxon>Clostridiaceae</taxon>
        <taxon>Clostridium</taxon>
    </lineage>
</organism>
<dbReference type="PROSITE" id="PS50110">
    <property type="entry name" value="RESPONSE_REGULATORY"/>
    <property type="match status" value="1"/>
</dbReference>